<dbReference type="Pfam" id="PF13556">
    <property type="entry name" value="HTH_30"/>
    <property type="match status" value="1"/>
</dbReference>
<dbReference type="EMBL" id="JACSQY010000009">
    <property type="protein sequence ID" value="MBD7909081.1"/>
    <property type="molecule type" value="Genomic_DNA"/>
</dbReference>
<name>A0ABR8PLN7_9BACL</name>
<feature type="domain" description="GAF" evidence="2">
    <location>
        <begin position="27"/>
        <end position="186"/>
    </location>
</feature>
<gene>
    <name evidence="3" type="ORF">H9659_12165</name>
</gene>
<evidence type="ECO:0000256" key="1">
    <source>
        <dbReference type="ARBA" id="ARBA00006754"/>
    </source>
</evidence>
<dbReference type="Gene3D" id="3.30.450.40">
    <property type="match status" value="1"/>
</dbReference>
<comment type="similarity">
    <text evidence="1">Belongs to the CdaR family.</text>
</comment>
<dbReference type="SUPFAM" id="SSF55781">
    <property type="entry name" value="GAF domain-like"/>
    <property type="match status" value="1"/>
</dbReference>
<dbReference type="PANTHER" id="PTHR33744">
    <property type="entry name" value="CARBOHYDRATE DIACID REGULATOR"/>
    <property type="match status" value="1"/>
</dbReference>
<dbReference type="InterPro" id="IPR041522">
    <property type="entry name" value="CdaR_GGDEF"/>
</dbReference>
<organism evidence="3 4">
    <name type="scientific">Sporosarcina gallistercoris</name>
    <dbReference type="NCBI Taxonomy" id="2762245"/>
    <lineage>
        <taxon>Bacteria</taxon>
        <taxon>Bacillati</taxon>
        <taxon>Bacillota</taxon>
        <taxon>Bacilli</taxon>
        <taxon>Bacillales</taxon>
        <taxon>Caryophanaceae</taxon>
        <taxon>Sporosarcina</taxon>
    </lineage>
</organism>
<dbReference type="RefSeq" id="WP_191690859.1">
    <property type="nucleotide sequence ID" value="NZ_JACSQY010000009.1"/>
</dbReference>
<dbReference type="InterPro" id="IPR029016">
    <property type="entry name" value="GAF-like_dom_sf"/>
</dbReference>
<evidence type="ECO:0000313" key="4">
    <source>
        <dbReference type="Proteomes" id="UP000659496"/>
    </source>
</evidence>
<comment type="caution">
    <text evidence="3">The sequence shown here is derived from an EMBL/GenBank/DDBJ whole genome shotgun (WGS) entry which is preliminary data.</text>
</comment>
<dbReference type="InterPro" id="IPR051448">
    <property type="entry name" value="CdaR-like_regulators"/>
</dbReference>
<keyword evidence="4" id="KW-1185">Reference proteome</keyword>
<evidence type="ECO:0000313" key="3">
    <source>
        <dbReference type="EMBL" id="MBD7909081.1"/>
    </source>
</evidence>
<dbReference type="Pfam" id="PF17853">
    <property type="entry name" value="GGDEF_2"/>
    <property type="match status" value="1"/>
</dbReference>
<dbReference type="InterPro" id="IPR003018">
    <property type="entry name" value="GAF"/>
</dbReference>
<protein>
    <submittedName>
        <fullName evidence="3">Helix-turn-helix domain-containing protein</fullName>
    </submittedName>
</protein>
<dbReference type="SMART" id="SM00065">
    <property type="entry name" value="GAF"/>
    <property type="match status" value="1"/>
</dbReference>
<dbReference type="PANTHER" id="PTHR33744:SF1">
    <property type="entry name" value="DNA-BINDING TRANSCRIPTIONAL ACTIVATOR ADER"/>
    <property type="match status" value="1"/>
</dbReference>
<dbReference type="InterPro" id="IPR042070">
    <property type="entry name" value="PucR_C-HTH_sf"/>
</dbReference>
<dbReference type="Proteomes" id="UP000659496">
    <property type="component" value="Unassembled WGS sequence"/>
</dbReference>
<sequence length="543" mass="63391">MSKEIEMDLYKANRLLEINKMLTQTLQLNEILHNVVQAACELVEVADVILIYLYDEETNLLRFAKGQGVNEEALARVEFAPGESITGKVFVHQQSKLFTSRLEIEEHMENMTEENARHYYEGVQQRRVKSTFCVPILNKNRCLGVVVVNNYNRDSIFTAEDMNVIEVVAGQSAIAIDNAKVYEHLQQKNVLLEKSMSIHKTFYQLIIEGRGIETVISLLERMISSTSTVRYHSYLDVEENMHTFPIRRGMDTLGYLSLTKPFMQFSEMEKIIIEQASLSIALELIKENALYEKEIHFREQVFNHLLEGLSGRELEAALHYVNWRTDTRVQCVIIEGNQKPLWQVEQLMEKEKLIKSVEQMLRSERVDPLIFTRAFQLIIILPASPEQTVQELLSSIRQLRLANLDIVYGIGRETSVQELSVSYKEAIRSVGYAKRYQIPVVEYSMLGLERLLYELDQELLERFMNDKLHRLQSADSTLIHTLKQFIWSNRNQKQTAKELHVHPNTLYYRLKKVEELLEIDFSNEKDWIDFVVAFRIYVELNEK</sequence>
<dbReference type="Gene3D" id="1.10.10.2840">
    <property type="entry name" value="PucR C-terminal helix-turn-helix domain"/>
    <property type="match status" value="1"/>
</dbReference>
<evidence type="ECO:0000259" key="2">
    <source>
        <dbReference type="SMART" id="SM00065"/>
    </source>
</evidence>
<reference evidence="3 4" key="1">
    <citation type="submission" date="2020-08" db="EMBL/GenBank/DDBJ databases">
        <title>A Genomic Blueprint of the Chicken Gut Microbiome.</title>
        <authorList>
            <person name="Gilroy R."/>
            <person name="Ravi A."/>
            <person name="Getino M."/>
            <person name="Pursley I."/>
            <person name="Horton D.L."/>
            <person name="Alikhan N.-F."/>
            <person name="Baker D."/>
            <person name="Gharbi K."/>
            <person name="Hall N."/>
            <person name="Watson M."/>
            <person name="Adriaenssens E.M."/>
            <person name="Foster-Nyarko E."/>
            <person name="Jarju S."/>
            <person name="Secka A."/>
            <person name="Antonio M."/>
            <person name="Oren A."/>
            <person name="Chaudhuri R."/>
            <person name="La Ragione R.M."/>
            <person name="Hildebrand F."/>
            <person name="Pallen M.J."/>
        </authorList>
    </citation>
    <scope>NUCLEOTIDE SEQUENCE [LARGE SCALE GENOMIC DNA]</scope>
    <source>
        <strain evidence="3 4">Sa3CUA8</strain>
    </source>
</reference>
<accession>A0ABR8PLN7</accession>
<proteinExistence type="inferred from homology"/>
<dbReference type="Pfam" id="PF13185">
    <property type="entry name" value="GAF_2"/>
    <property type="match status" value="1"/>
</dbReference>
<dbReference type="InterPro" id="IPR025736">
    <property type="entry name" value="PucR_C-HTH_dom"/>
</dbReference>